<evidence type="ECO:0000259" key="9">
    <source>
        <dbReference type="Pfam" id="PF13231"/>
    </source>
</evidence>
<comment type="caution">
    <text evidence="10">The sequence shown here is derived from an EMBL/GenBank/DDBJ whole genome shotgun (WGS) entry which is preliminary data.</text>
</comment>
<feature type="transmembrane region" description="Helical" evidence="8">
    <location>
        <begin position="157"/>
        <end position="175"/>
    </location>
</feature>
<proteinExistence type="predicted"/>
<keyword evidence="4" id="KW-0808">Transferase</keyword>
<dbReference type="Proteomes" id="UP000034952">
    <property type="component" value="Unassembled WGS sequence"/>
</dbReference>
<keyword evidence="2" id="KW-1003">Cell membrane</keyword>
<keyword evidence="5 8" id="KW-0812">Transmembrane</keyword>
<organism evidence="10 11">
    <name type="scientific">Candidatus Nomurabacteria bacterium GW2011_GWE1_35_16</name>
    <dbReference type="NCBI Taxonomy" id="1618761"/>
    <lineage>
        <taxon>Bacteria</taxon>
        <taxon>Candidatus Nomuraibacteriota</taxon>
    </lineage>
</organism>
<evidence type="ECO:0000313" key="10">
    <source>
        <dbReference type="EMBL" id="KKP66334.1"/>
    </source>
</evidence>
<feature type="transmembrane region" description="Helical" evidence="8">
    <location>
        <begin position="334"/>
        <end position="351"/>
    </location>
</feature>
<dbReference type="GO" id="GO:0005886">
    <property type="term" value="C:plasma membrane"/>
    <property type="evidence" value="ECO:0007669"/>
    <property type="project" value="UniProtKB-SubCell"/>
</dbReference>
<name>A0A0G0BAE8_9BACT</name>
<keyword evidence="6 8" id="KW-1133">Transmembrane helix</keyword>
<dbReference type="EMBL" id="LBPY01000009">
    <property type="protein sequence ID" value="KKP66334.1"/>
    <property type="molecule type" value="Genomic_DNA"/>
</dbReference>
<comment type="subcellular location">
    <subcellularLocation>
        <location evidence="1">Cell membrane</location>
        <topology evidence="1">Multi-pass membrane protein</topology>
    </subcellularLocation>
</comment>
<evidence type="ECO:0000256" key="3">
    <source>
        <dbReference type="ARBA" id="ARBA00022676"/>
    </source>
</evidence>
<feature type="transmembrane region" description="Helical" evidence="8">
    <location>
        <begin position="282"/>
        <end position="301"/>
    </location>
</feature>
<protein>
    <recommendedName>
        <fullName evidence="9">Glycosyltransferase RgtA/B/C/D-like domain-containing protein</fullName>
    </recommendedName>
</protein>
<evidence type="ECO:0000256" key="4">
    <source>
        <dbReference type="ARBA" id="ARBA00022679"/>
    </source>
</evidence>
<feature type="transmembrane region" description="Helical" evidence="8">
    <location>
        <begin position="20"/>
        <end position="41"/>
    </location>
</feature>
<evidence type="ECO:0000256" key="8">
    <source>
        <dbReference type="SAM" id="Phobius"/>
    </source>
</evidence>
<dbReference type="GO" id="GO:0016763">
    <property type="term" value="F:pentosyltransferase activity"/>
    <property type="evidence" value="ECO:0007669"/>
    <property type="project" value="TreeGrafter"/>
</dbReference>
<accession>A0A0G0BAE8</accession>
<dbReference type="AlphaFoldDB" id="A0A0G0BAE8"/>
<feature type="transmembrane region" description="Helical" evidence="8">
    <location>
        <begin position="358"/>
        <end position="376"/>
    </location>
</feature>
<feature type="transmembrane region" description="Helical" evidence="8">
    <location>
        <begin position="310"/>
        <end position="328"/>
    </location>
</feature>
<evidence type="ECO:0000256" key="1">
    <source>
        <dbReference type="ARBA" id="ARBA00004651"/>
    </source>
</evidence>
<evidence type="ECO:0000256" key="7">
    <source>
        <dbReference type="ARBA" id="ARBA00023136"/>
    </source>
</evidence>
<dbReference type="InterPro" id="IPR038731">
    <property type="entry name" value="RgtA/B/C-like"/>
</dbReference>
<reference evidence="10 11" key="1">
    <citation type="journal article" date="2015" name="Nature">
        <title>rRNA introns, odd ribosomes, and small enigmatic genomes across a large radiation of phyla.</title>
        <authorList>
            <person name="Brown C.T."/>
            <person name="Hug L.A."/>
            <person name="Thomas B.C."/>
            <person name="Sharon I."/>
            <person name="Castelle C.J."/>
            <person name="Singh A."/>
            <person name="Wilkins M.J."/>
            <person name="Williams K.H."/>
            <person name="Banfield J.F."/>
        </authorList>
    </citation>
    <scope>NUCLEOTIDE SEQUENCE [LARGE SCALE GENOMIC DNA]</scope>
</reference>
<feature type="transmembrane region" description="Helical" evidence="8">
    <location>
        <begin position="99"/>
        <end position="127"/>
    </location>
</feature>
<feature type="transmembrane region" description="Helical" evidence="8">
    <location>
        <begin position="187"/>
        <end position="216"/>
    </location>
</feature>
<feature type="transmembrane region" description="Helical" evidence="8">
    <location>
        <begin position="228"/>
        <end position="246"/>
    </location>
</feature>
<keyword evidence="7 8" id="KW-0472">Membrane</keyword>
<sequence>MQIIKKIKEYWLSLDKIDKYIILLLVFSFLIRITFLTYSPLRGWDETVYMNLGSDLSHNPFFYSLEKSGWNDFISIPEPVYEWPNIGFRAPLLPYLLSIFYSLNLIFLIPFLIPFFATLSVFLVYILGKNMFNKKIGFYGATLFSLVPINILSSEKIWTDSLVVFFLLLTFISFWKGYEKNDNKHKVFFGIFLALSLMTRYTTLWITPVFLLYFLIRDKSLKFMLDKYLWRAILSFFVVLIPWFIYGCVFYQNPIGGFIHGFKAAAYWGGVQSWSFFIDNSWLIFSIIGWLFLFSIIYIFYKKEFLRRDIYLLLLWSLFFSSIVMAMPHKEERFITPIIPAICLISAFFVYQLKKYKNIFFIMICLTLLYSSYLLYKANVKESLNTVNICFSSGNNFLATETGVDSLIITNQDSIVHYYTQRDTIIYPKVWSLKNLKTTIDVMYPYSNVYVYFSNYDMYIPSRIKNDLDENFEKIYECNIEIGHSYVYKYR</sequence>
<gene>
    <name evidence="10" type="ORF">UR64_C0009G0037</name>
</gene>
<feature type="domain" description="Glycosyltransferase RgtA/B/C/D-like" evidence="9">
    <location>
        <begin position="89"/>
        <end position="246"/>
    </location>
</feature>
<dbReference type="Pfam" id="PF13231">
    <property type="entry name" value="PMT_2"/>
    <property type="match status" value="1"/>
</dbReference>
<dbReference type="InterPro" id="IPR050297">
    <property type="entry name" value="LipidA_mod_glycosyltrf_83"/>
</dbReference>
<evidence type="ECO:0000256" key="2">
    <source>
        <dbReference type="ARBA" id="ARBA00022475"/>
    </source>
</evidence>
<evidence type="ECO:0000256" key="5">
    <source>
        <dbReference type="ARBA" id="ARBA00022692"/>
    </source>
</evidence>
<dbReference type="PANTHER" id="PTHR33908:SF11">
    <property type="entry name" value="MEMBRANE PROTEIN"/>
    <property type="match status" value="1"/>
</dbReference>
<evidence type="ECO:0000313" key="11">
    <source>
        <dbReference type="Proteomes" id="UP000034952"/>
    </source>
</evidence>
<evidence type="ECO:0000256" key="6">
    <source>
        <dbReference type="ARBA" id="ARBA00022989"/>
    </source>
</evidence>
<dbReference type="PANTHER" id="PTHR33908">
    <property type="entry name" value="MANNOSYLTRANSFERASE YKCB-RELATED"/>
    <property type="match status" value="1"/>
</dbReference>
<dbReference type="GO" id="GO:0009103">
    <property type="term" value="P:lipopolysaccharide biosynthetic process"/>
    <property type="evidence" value="ECO:0007669"/>
    <property type="project" value="UniProtKB-ARBA"/>
</dbReference>
<keyword evidence="3" id="KW-0328">Glycosyltransferase</keyword>